<name>A0A7S1LGL5_ALECA</name>
<feature type="region of interest" description="Disordered" evidence="1">
    <location>
        <begin position="114"/>
        <end position="145"/>
    </location>
</feature>
<reference evidence="2" key="1">
    <citation type="submission" date="2021-01" db="EMBL/GenBank/DDBJ databases">
        <authorList>
            <person name="Corre E."/>
            <person name="Pelletier E."/>
            <person name="Niang G."/>
            <person name="Scheremetjew M."/>
            <person name="Finn R."/>
            <person name="Kale V."/>
            <person name="Holt S."/>
            <person name="Cochrane G."/>
            <person name="Meng A."/>
            <person name="Brown T."/>
            <person name="Cohen L."/>
        </authorList>
    </citation>
    <scope>NUCLEOTIDE SEQUENCE</scope>
    <source>
        <strain evidence="2">OF101</strain>
    </source>
</reference>
<protein>
    <submittedName>
        <fullName evidence="2">Uncharacterized protein</fullName>
    </submittedName>
</protein>
<proteinExistence type="predicted"/>
<accession>A0A7S1LGL5</accession>
<dbReference type="EMBL" id="HBGE01014705">
    <property type="protein sequence ID" value="CAD9103755.1"/>
    <property type="molecule type" value="Transcribed_RNA"/>
</dbReference>
<gene>
    <name evidence="2" type="ORF">ACAT0790_LOCUS8676</name>
</gene>
<evidence type="ECO:0000256" key="1">
    <source>
        <dbReference type="SAM" id="MobiDB-lite"/>
    </source>
</evidence>
<feature type="region of interest" description="Disordered" evidence="1">
    <location>
        <begin position="213"/>
        <end position="238"/>
    </location>
</feature>
<dbReference type="AlphaFoldDB" id="A0A7S1LGL5"/>
<evidence type="ECO:0000313" key="2">
    <source>
        <dbReference type="EMBL" id="CAD9103755.1"/>
    </source>
</evidence>
<feature type="compositionally biased region" description="Low complexity" evidence="1">
    <location>
        <begin position="114"/>
        <end position="128"/>
    </location>
</feature>
<sequence>MYAPSKTDLSVKALVADGVSSSRDSSQQTGTFARRPTWIAARRRLGSKACIAGGYSIAACNREPMLRRAALDGLACAALPAARLAPARRVPETKRAHSKRRVFAAVGGAARSGAVGATGAGSSPGTAAHPKSRSGSSTVAEGTGAQGAGAQAAALNTGSGTVSADCRAASAGHRAGAPISTRARHRTNCWPAARRAALRVRELSRLRAAEAPSITAHPTESHGGAVVGLPCRAPKGTG</sequence>
<organism evidence="2">
    <name type="scientific">Alexandrium catenella</name>
    <name type="common">Red tide dinoflagellate</name>
    <name type="synonym">Gonyaulax catenella</name>
    <dbReference type="NCBI Taxonomy" id="2925"/>
    <lineage>
        <taxon>Eukaryota</taxon>
        <taxon>Sar</taxon>
        <taxon>Alveolata</taxon>
        <taxon>Dinophyceae</taxon>
        <taxon>Gonyaulacales</taxon>
        <taxon>Pyrocystaceae</taxon>
        <taxon>Alexandrium</taxon>
    </lineage>
</organism>